<dbReference type="PRINTS" id="PR00046">
    <property type="entry name" value="SIGMA70FCT"/>
</dbReference>
<evidence type="ECO:0008006" key="9">
    <source>
        <dbReference type="Google" id="ProtNLM"/>
    </source>
</evidence>
<proteinExistence type="predicted"/>
<dbReference type="EMBL" id="BAABIL010000117">
    <property type="protein sequence ID" value="GAA4969188.1"/>
    <property type="molecule type" value="Genomic_DNA"/>
</dbReference>
<keyword evidence="8" id="KW-1185">Reference proteome</keyword>
<dbReference type="InterPro" id="IPR013325">
    <property type="entry name" value="RNA_pol_sigma_r2"/>
</dbReference>
<dbReference type="InterPro" id="IPR014284">
    <property type="entry name" value="RNA_pol_sigma-70_dom"/>
</dbReference>
<evidence type="ECO:0000256" key="4">
    <source>
        <dbReference type="ARBA" id="ARBA00023163"/>
    </source>
</evidence>
<comment type="caution">
    <text evidence="7">The sequence shown here is derived from an EMBL/GenBank/DDBJ whole genome shotgun (WGS) entry which is preliminary data.</text>
</comment>
<keyword evidence="2" id="KW-0731">Sigma factor</keyword>
<evidence type="ECO:0000256" key="3">
    <source>
        <dbReference type="ARBA" id="ARBA00023125"/>
    </source>
</evidence>
<reference evidence="8" key="1">
    <citation type="journal article" date="2019" name="Int. J. Syst. Evol. Microbiol.">
        <title>The Global Catalogue of Microorganisms (GCM) 10K type strain sequencing project: providing services to taxonomists for standard genome sequencing and annotation.</title>
        <authorList>
            <consortium name="The Broad Institute Genomics Platform"/>
            <consortium name="The Broad Institute Genome Sequencing Center for Infectious Disease"/>
            <person name="Wu L."/>
            <person name="Ma J."/>
        </authorList>
    </citation>
    <scope>NUCLEOTIDE SEQUENCE [LARGE SCALE GENOMIC DNA]</scope>
    <source>
        <strain evidence="8">JCM 18126</strain>
    </source>
</reference>
<accession>A0ABP9HEX3</accession>
<organism evidence="7 8">
    <name type="scientific">Kineococcus glutinatus</name>
    <dbReference type="NCBI Taxonomy" id="1070872"/>
    <lineage>
        <taxon>Bacteria</taxon>
        <taxon>Bacillati</taxon>
        <taxon>Actinomycetota</taxon>
        <taxon>Actinomycetes</taxon>
        <taxon>Kineosporiales</taxon>
        <taxon>Kineosporiaceae</taxon>
        <taxon>Kineococcus</taxon>
    </lineage>
</organism>
<dbReference type="NCBIfam" id="TIGR02937">
    <property type="entry name" value="sigma70-ECF"/>
    <property type="match status" value="1"/>
</dbReference>
<feature type="domain" description="RNA polymerase sigma-70 region 2" evidence="5">
    <location>
        <begin position="7"/>
        <end position="72"/>
    </location>
</feature>
<dbReference type="Pfam" id="PF04545">
    <property type="entry name" value="Sigma70_r4"/>
    <property type="match status" value="1"/>
</dbReference>
<dbReference type="SUPFAM" id="SSF88946">
    <property type="entry name" value="Sigma2 domain of RNA polymerase sigma factors"/>
    <property type="match status" value="1"/>
</dbReference>
<evidence type="ECO:0000256" key="1">
    <source>
        <dbReference type="ARBA" id="ARBA00023015"/>
    </source>
</evidence>
<dbReference type="InterPro" id="IPR007627">
    <property type="entry name" value="RNA_pol_sigma70_r2"/>
</dbReference>
<dbReference type="Gene3D" id="1.10.1740.10">
    <property type="match status" value="1"/>
</dbReference>
<dbReference type="SUPFAM" id="SSF88659">
    <property type="entry name" value="Sigma3 and sigma4 domains of RNA polymerase sigma factors"/>
    <property type="match status" value="1"/>
</dbReference>
<name>A0ABP9HEX3_9ACTN</name>
<keyword evidence="4" id="KW-0804">Transcription</keyword>
<evidence type="ECO:0000313" key="8">
    <source>
        <dbReference type="Proteomes" id="UP001501195"/>
    </source>
</evidence>
<dbReference type="PANTHER" id="PTHR30385">
    <property type="entry name" value="SIGMA FACTOR F FLAGELLAR"/>
    <property type="match status" value="1"/>
</dbReference>
<gene>
    <name evidence="7" type="ORF">GCM10023225_09270</name>
</gene>
<evidence type="ECO:0000313" key="7">
    <source>
        <dbReference type="EMBL" id="GAA4969188.1"/>
    </source>
</evidence>
<evidence type="ECO:0000259" key="6">
    <source>
        <dbReference type="Pfam" id="PF04545"/>
    </source>
</evidence>
<feature type="domain" description="RNA polymerase sigma-70 region 4" evidence="6">
    <location>
        <begin position="131"/>
        <end position="180"/>
    </location>
</feature>
<dbReference type="InterPro" id="IPR036388">
    <property type="entry name" value="WH-like_DNA-bd_sf"/>
</dbReference>
<evidence type="ECO:0000256" key="2">
    <source>
        <dbReference type="ARBA" id="ARBA00023082"/>
    </source>
</evidence>
<dbReference type="InterPro" id="IPR013324">
    <property type="entry name" value="RNA_pol_sigma_r3/r4-like"/>
</dbReference>
<dbReference type="InterPro" id="IPR007630">
    <property type="entry name" value="RNA_pol_sigma70_r4"/>
</dbReference>
<keyword evidence="3" id="KW-0238">DNA-binding</keyword>
<protein>
    <recommendedName>
        <fullName evidence="9">RNA polymerase sigma factor (Sigma-70 family)</fullName>
    </recommendedName>
</protein>
<dbReference type="RefSeq" id="WP_345711208.1">
    <property type="nucleotide sequence ID" value="NZ_BAABIL010000117.1"/>
</dbReference>
<dbReference type="Proteomes" id="UP001501195">
    <property type="component" value="Unassembled WGS sequence"/>
</dbReference>
<dbReference type="Gene3D" id="1.10.10.10">
    <property type="entry name" value="Winged helix-like DNA-binding domain superfamily/Winged helix DNA-binding domain"/>
    <property type="match status" value="1"/>
</dbReference>
<dbReference type="Pfam" id="PF04542">
    <property type="entry name" value="Sigma70_r2"/>
    <property type="match status" value="1"/>
</dbReference>
<sequence length="192" mass="21224">MHDAEDFVRRYFTAVRAIARLEARHPDEAADAESDALLGLHHAARTFQPHRGPEPGWARYKARAEIVNGRRERLHRVADRRAHHADAILAIARPASLDAPVADGGARLADVLPDPDDHLAAVDERLLLQRALGVLTSRQRDVLHRRYTEGELLRSIADDLGVTEGRASQIVAAALGRLRAYFAHPAAEWQGA</sequence>
<keyword evidence="1" id="KW-0805">Transcription regulation</keyword>
<dbReference type="InterPro" id="IPR000943">
    <property type="entry name" value="RNA_pol_sigma70"/>
</dbReference>
<dbReference type="CDD" id="cd06171">
    <property type="entry name" value="Sigma70_r4"/>
    <property type="match status" value="1"/>
</dbReference>
<evidence type="ECO:0000259" key="5">
    <source>
        <dbReference type="Pfam" id="PF04542"/>
    </source>
</evidence>